<reference evidence="2" key="1">
    <citation type="submission" date="2021-02" db="EMBL/GenBank/DDBJ databases">
        <authorList>
            <person name="Dougan E. K."/>
            <person name="Rhodes N."/>
            <person name="Thang M."/>
            <person name="Chan C."/>
        </authorList>
    </citation>
    <scope>NUCLEOTIDE SEQUENCE</scope>
</reference>
<feature type="region of interest" description="Disordered" evidence="1">
    <location>
        <begin position="436"/>
        <end position="483"/>
    </location>
</feature>
<organism evidence="2 3">
    <name type="scientific">Polarella glacialis</name>
    <name type="common">Dinoflagellate</name>
    <dbReference type="NCBI Taxonomy" id="89957"/>
    <lineage>
        <taxon>Eukaryota</taxon>
        <taxon>Sar</taxon>
        <taxon>Alveolata</taxon>
        <taxon>Dinophyceae</taxon>
        <taxon>Suessiales</taxon>
        <taxon>Suessiaceae</taxon>
        <taxon>Polarella</taxon>
    </lineage>
</organism>
<comment type="caution">
    <text evidence="2">The sequence shown here is derived from an EMBL/GenBank/DDBJ whole genome shotgun (WGS) entry which is preliminary data.</text>
</comment>
<evidence type="ECO:0000313" key="3">
    <source>
        <dbReference type="Proteomes" id="UP000626109"/>
    </source>
</evidence>
<name>A0A813JES8_POLGL</name>
<proteinExistence type="predicted"/>
<feature type="compositionally biased region" description="Basic and acidic residues" evidence="1">
    <location>
        <begin position="267"/>
        <end position="278"/>
    </location>
</feature>
<accession>A0A813JES8</accession>
<dbReference type="EMBL" id="CAJNNW010024552">
    <property type="protein sequence ID" value="CAE8673141.1"/>
    <property type="molecule type" value="Genomic_DNA"/>
</dbReference>
<dbReference type="Proteomes" id="UP000626109">
    <property type="component" value="Unassembled WGS sequence"/>
</dbReference>
<feature type="region of interest" description="Disordered" evidence="1">
    <location>
        <begin position="369"/>
        <end position="407"/>
    </location>
</feature>
<feature type="region of interest" description="Disordered" evidence="1">
    <location>
        <begin position="168"/>
        <end position="190"/>
    </location>
</feature>
<feature type="region of interest" description="Disordered" evidence="1">
    <location>
        <begin position="267"/>
        <end position="306"/>
    </location>
</feature>
<feature type="compositionally biased region" description="Basic and acidic residues" evidence="1">
    <location>
        <begin position="472"/>
        <end position="483"/>
    </location>
</feature>
<evidence type="ECO:0000313" key="2">
    <source>
        <dbReference type="EMBL" id="CAE8673141.1"/>
    </source>
</evidence>
<feature type="region of interest" description="Disordered" evidence="1">
    <location>
        <begin position="322"/>
        <end position="352"/>
    </location>
</feature>
<sequence>MLNQTSATSSIFDFLQSKNGTGTLHCYSACHYRLPPLLEGYVGNPAIATRSGLRDERRQKGIEELEAARRVAETDYLPMNARHTRVEYEEHELRRPNPNAMTANKLKDRRRRENIEHNMDNFPHREREPARYSDQEKLWWTMRETYVEEPPACPLKILRDSPYEKVSGKVTEQSLPPRRIETPSQGTVPRVDLPAAGEAMVPRKGLEMGGKTVKRWSTEFVPTGMASAAPRIFDHLDGYIDGVKQAATYSIDDAPLESFSSFEVIRESASDRQKDGSHHQASQFSGSETMPGGKPPHGPTSHRKPKIPEAVSEEFPQDISQEEISHRRATKQPSTDLSLLTMKAPPGEDLPMTSRLRRLAPGYMTARAASPFRTSDSPALGLSAAPPLGSQTARERHAYAGNRTSSAASALQKLTFATDAAATKLQTNVVVRTGGFQWLDSTNRAGGGASESLGPGSPSMGRTRNRSTDSALRPDRQPSRTTR</sequence>
<protein>
    <submittedName>
        <fullName evidence="2">Uncharacterized protein</fullName>
    </submittedName>
</protein>
<gene>
    <name evidence="2" type="ORF">PGLA2088_LOCUS18388</name>
</gene>
<evidence type="ECO:0000256" key="1">
    <source>
        <dbReference type="SAM" id="MobiDB-lite"/>
    </source>
</evidence>
<dbReference type="AlphaFoldDB" id="A0A813JES8"/>
<feature type="compositionally biased region" description="Polar residues" evidence="1">
    <location>
        <begin position="279"/>
        <end position="288"/>
    </location>
</feature>